<sequence length="503" mass="54000">MSLALVNCRALLGVDAPPVVVEVHIAPGLPSFTLVGLPETAVREARERVRSALLTSRFEFPLGRITVNLAPADLPKSGGRYDLAIALGILAASGQLAATTLAEYECIGELALDGQLRSVPGALMSAHACREQGRRLLLPLANAPRAALVEGVALYPADSLLAVVAHLQQQTLLPRYQQRPAAPALQHYGDLQEVHGQPQAKRALELAASGGHNLLLFGPPGTGKTLLASRLPGILPALAEEEALEVAALESLLGQDDLPTWPLRPFRAPHHTASAAALVGGGSDPKPGDISLAHAGVLFLDELPEFDRKVLEVLREPLESGRVSVSRARAKVTFPARFQLVAAMNPCPCGYWGDASGRCQCSPEQVKRYRGRLSGPLLDRIDLHLQVQTPRWADLQQTTPEGESSSQVRQRVSACRQLQLARQGCLNAQLQGQALLQQCQLSEELSLLLQQAVERLGLSARAYHRVLRVSRTLADMQGLAKLGKAQVLEALSYRQLDRGQVGG</sequence>
<name>A0ABV5ZFM4_9GAMM</name>
<evidence type="ECO:0000256" key="1">
    <source>
        <dbReference type="ARBA" id="ARBA00006354"/>
    </source>
</evidence>
<dbReference type="Pfam" id="PF13541">
    <property type="entry name" value="ChlI"/>
    <property type="match status" value="1"/>
</dbReference>
<dbReference type="EMBL" id="JBHLZN010000008">
    <property type="protein sequence ID" value="MFB9888083.1"/>
    <property type="molecule type" value="Genomic_DNA"/>
</dbReference>
<dbReference type="InterPro" id="IPR014721">
    <property type="entry name" value="Ribsml_uS5_D2-typ_fold_subgr"/>
</dbReference>
<dbReference type="NCBIfam" id="TIGR00368">
    <property type="entry name" value="YifB family Mg chelatase-like AAA ATPase"/>
    <property type="match status" value="1"/>
</dbReference>
<dbReference type="InterPro" id="IPR045006">
    <property type="entry name" value="CHLI-like"/>
</dbReference>
<organism evidence="5 6">
    <name type="scientific">Balneatrix alpica</name>
    <dbReference type="NCBI Taxonomy" id="75684"/>
    <lineage>
        <taxon>Bacteria</taxon>
        <taxon>Pseudomonadati</taxon>
        <taxon>Pseudomonadota</taxon>
        <taxon>Gammaproteobacteria</taxon>
        <taxon>Oceanospirillales</taxon>
        <taxon>Balneatrichaceae</taxon>
        <taxon>Balneatrix</taxon>
    </lineage>
</organism>
<accession>A0ABV5ZFM4</accession>
<evidence type="ECO:0000259" key="4">
    <source>
        <dbReference type="PROSITE" id="PS50051"/>
    </source>
</evidence>
<evidence type="ECO:0000256" key="3">
    <source>
        <dbReference type="ARBA" id="ARBA00022840"/>
    </source>
</evidence>
<proteinExistence type="inferred from homology"/>
<dbReference type="Pfam" id="PF13335">
    <property type="entry name" value="Mg_chelatase_C"/>
    <property type="match status" value="1"/>
</dbReference>
<gene>
    <name evidence="5" type="ORF">ACFFLH_16835</name>
</gene>
<keyword evidence="3" id="KW-0067">ATP-binding</keyword>
<comment type="caution">
    <text evidence="5">The sequence shown here is derived from an EMBL/GenBank/DDBJ whole genome shotgun (WGS) entry which is preliminary data.</text>
</comment>
<dbReference type="SUPFAM" id="SSF54211">
    <property type="entry name" value="Ribosomal protein S5 domain 2-like"/>
    <property type="match status" value="1"/>
</dbReference>
<dbReference type="PANTHER" id="PTHR32039:SF7">
    <property type="entry name" value="COMPETENCE PROTEIN COMM"/>
    <property type="match status" value="1"/>
</dbReference>
<evidence type="ECO:0000313" key="6">
    <source>
        <dbReference type="Proteomes" id="UP001589628"/>
    </source>
</evidence>
<evidence type="ECO:0000256" key="2">
    <source>
        <dbReference type="ARBA" id="ARBA00022741"/>
    </source>
</evidence>
<dbReference type="Pfam" id="PF01078">
    <property type="entry name" value="Mg_chelatase"/>
    <property type="match status" value="1"/>
</dbReference>
<dbReference type="RefSeq" id="WP_027311470.1">
    <property type="nucleotide sequence ID" value="NZ_JBHLZN010000008.1"/>
</dbReference>
<dbReference type="PANTHER" id="PTHR32039">
    <property type="entry name" value="MAGNESIUM-CHELATASE SUBUNIT CHLI"/>
    <property type="match status" value="1"/>
</dbReference>
<dbReference type="InterPro" id="IPR000523">
    <property type="entry name" value="Mg_chelatse_chII-like_cat_dom"/>
</dbReference>
<evidence type="ECO:0000313" key="5">
    <source>
        <dbReference type="EMBL" id="MFB9888083.1"/>
    </source>
</evidence>
<feature type="domain" description="MCM C-terminal AAA(+) ATPase" evidence="4">
    <location>
        <begin position="288"/>
        <end position="383"/>
    </location>
</feature>
<dbReference type="Proteomes" id="UP001589628">
    <property type="component" value="Unassembled WGS sequence"/>
</dbReference>
<dbReference type="InterPro" id="IPR025158">
    <property type="entry name" value="Mg_chelat-rel_C"/>
</dbReference>
<dbReference type="PROSITE" id="PS50051">
    <property type="entry name" value="MCM_2"/>
    <property type="match status" value="1"/>
</dbReference>
<dbReference type="Gene3D" id="3.40.50.300">
    <property type="entry name" value="P-loop containing nucleotide triphosphate hydrolases"/>
    <property type="match status" value="1"/>
</dbReference>
<dbReference type="Gene3D" id="3.30.230.10">
    <property type="match status" value="1"/>
</dbReference>
<dbReference type="InterPro" id="IPR003593">
    <property type="entry name" value="AAA+_ATPase"/>
</dbReference>
<dbReference type="SUPFAM" id="SSF52540">
    <property type="entry name" value="P-loop containing nucleoside triphosphate hydrolases"/>
    <property type="match status" value="1"/>
</dbReference>
<dbReference type="InterPro" id="IPR004482">
    <property type="entry name" value="Mg_chelat-rel"/>
</dbReference>
<dbReference type="SMART" id="SM00382">
    <property type="entry name" value="AAA"/>
    <property type="match status" value="1"/>
</dbReference>
<dbReference type="InterPro" id="IPR027417">
    <property type="entry name" value="P-loop_NTPase"/>
</dbReference>
<comment type="similarity">
    <text evidence="1">Belongs to the Mg-chelatase subunits D/I family. ComM subfamily.</text>
</comment>
<keyword evidence="2" id="KW-0547">Nucleotide-binding</keyword>
<dbReference type="InterPro" id="IPR020568">
    <property type="entry name" value="Ribosomal_Su5_D2-typ_SF"/>
</dbReference>
<reference evidence="5 6" key="1">
    <citation type="submission" date="2024-09" db="EMBL/GenBank/DDBJ databases">
        <authorList>
            <person name="Sun Q."/>
            <person name="Mori K."/>
        </authorList>
    </citation>
    <scope>NUCLEOTIDE SEQUENCE [LARGE SCALE GENOMIC DNA]</scope>
    <source>
        <strain evidence="5 6">ATCC 51285</strain>
    </source>
</reference>
<protein>
    <submittedName>
        <fullName evidence="5">YifB family Mg chelatase-like AAA ATPase</fullName>
    </submittedName>
</protein>
<dbReference type="PRINTS" id="PR01657">
    <property type="entry name" value="MCMFAMILY"/>
</dbReference>
<dbReference type="InterPro" id="IPR001208">
    <property type="entry name" value="MCM_dom"/>
</dbReference>
<keyword evidence="6" id="KW-1185">Reference proteome</keyword>
<dbReference type="NCBIfam" id="NF007365">
    <property type="entry name" value="PRK09862.1"/>
    <property type="match status" value="1"/>
</dbReference>